<dbReference type="SMART" id="SM00415">
    <property type="entry name" value="HSF"/>
    <property type="match status" value="1"/>
</dbReference>
<accession>B3RT27</accession>
<evidence type="ECO:0000256" key="4">
    <source>
        <dbReference type="ARBA" id="ARBA00023242"/>
    </source>
</evidence>
<dbReference type="InterPro" id="IPR036390">
    <property type="entry name" value="WH_DNA-bd_sf"/>
</dbReference>
<proteinExistence type="inferred from homology"/>
<dbReference type="GeneID" id="6752364"/>
<comment type="subcellular location">
    <subcellularLocation>
        <location evidence="1">Nucleus</location>
    </subcellularLocation>
</comment>
<feature type="compositionally biased region" description="Polar residues" evidence="6">
    <location>
        <begin position="102"/>
        <end position="114"/>
    </location>
</feature>
<comment type="similarity">
    <text evidence="2 5">Belongs to the HSF family.</text>
</comment>
<evidence type="ECO:0000256" key="1">
    <source>
        <dbReference type="ARBA" id="ARBA00004123"/>
    </source>
</evidence>
<dbReference type="Pfam" id="PF00447">
    <property type="entry name" value="HSF_DNA-bind"/>
    <property type="match status" value="1"/>
</dbReference>
<organism evidence="8 9">
    <name type="scientific">Trichoplax adhaerens</name>
    <name type="common">Trichoplax reptans</name>
    <dbReference type="NCBI Taxonomy" id="10228"/>
    <lineage>
        <taxon>Eukaryota</taxon>
        <taxon>Metazoa</taxon>
        <taxon>Placozoa</taxon>
        <taxon>Uniplacotomia</taxon>
        <taxon>Trichoplacea</taxon>
        <taxon>Trichoplacidae</taxon>
        <taxon>Trichoplax</taxon>
    </lineage>
</organism>
<feature type="domain" description="HSF-type DNA-binding" evidence="7">
    <location>
        <begin position="122"/>
        <end position="224"/>
    </location>
</feature>
<feature type="region of interest" description="Disordered" evidence="6">
    <location>
        <begin position="93"/>
        <end position="114"/>
    </location>
</feature>
<evidence type="ECO:0000313" key="9">
    <source>
        <dbReference type="Proteomes" id="UP000009022"/>
    </source>
</evidence>
<name>B3RT27_TRIAD</name>
<keyword evidence="9" id="KW-1185">Reference proteome</keyword>
<evidence type="ECO:0000256" key="6">
    <source>
        <dbReference type="SAM" id="MobiDB-lite"/>
    </source>
</evidence>
<sequence length="235" mass="27586">MESVINNFKKPFSKLAHGQYYDDRKEYCSLSNLCLLADIACALADFDAESSSTRNEKVTYQLRNGSNMYIEKRAGEANRCESLVNISNLGSKEIRTDRNGDGNMQQPQNLSSANQKYYRRPRTSYFVQFLREMVECKAFQPYIRWSDDGSTFHIINPPEKFEKCVLQNFPKYKTNKFNSIVRQLNMHNFKKVIGQRNHCPNFSTYKNPYFIRSRPNLQKLIKVKRPERSDENITK</sequence>
<dbReference type="Gene3D" id="1.10.10.10">
    <property type="entry name" value="Winged helix-like DNA-binding domain superfamily/Winged helix DNA-binding domain"/>
    <property type="match status" value="1"/>
</dbReference>
<dbReference type="PhylomeDB" id="B3RT27"/>
<dbReference type="AlphaFoldDB" id="B3RT27"/>
<dbReference type="CTD" id="6752364"/>
<dbReference type="InterPro" id="IPR000232">
    <property type="entry name" value="HSF_DNA-bd"/>
</dbReference>
<evidence type="ECO:0000256" key="2">
    <source>
        <dbReference type="ARBA" id="ARBA00006403"/>
    </source>
</evidence>
<dbReference type="STRING" id="10228.B3RT27"/>
<dbReference type="PANTHER" id="PTHR10015">
    <property type="entry name" value="HEAT SHOCK TRANSCRIPTION FACTOR"/>
    <property type="match status" value="1"/>
</dbReference>
<evidence type="ECO:0000313" key="8">
    <source>
        <dbReference type="EMBL" id="EDV27155.1"/>
    </source>
</evidence>
<protein>
    <recommendedName>
        <fullName evidence="7">HSF-type DNA-binding domain-containing protein</fullName>
    </recommendedName>
</protein>
<dbReference type="RefSeq" id="XP_002111151.1">
    <property type="nucleotide sequence ID" value="XM_002111115.1"/>
</dbReference>
<evidence type="ECO:0000256" key="5">
    <source>
        <dbReference type="RuleBase" id="RU004020"/>
    </source>
</evidence>
<dbReference type="PANTHER" id="PTHR10015:SF427">
    <property type="entry name" value="HEAT SHOCK FACTOR PROTEIN"/>
    <property type="match status" value="1"/>
</dbReference>
<dbReference type="GO" id="GO:0005634">
    <property type="term" value="C:nucleus"/>
    <property type="evidence" value="ECO:0007669"/>
    <property type="project" value="UniProtKB-SubCell"/>
</dbReference>
<dbReference type="Proteomes" id="UP000009022">
    <property type="component" value="Unassembled WGS sequence"/>
</dbReference>
<dbReference type="EMBL" id="DS985243">
    <property type="protein sequence ID" value="EDV27155.1"/>
    <property type="molecule type" value="Genomic_DNA"/>
</dbReference>
<keyword evidence="3" id="KW-0238">DNA-binding</keyword>
<dbReference type="SUPFAM" id="SSF46785">
    <property type="entry name" value="Winged helix' DNA-binding domain"/>
    <property type="match status" value="1"/>
</dbReference>
<evidence type="ECO:0000256" key="3">
    <source>
        <dbReference type="ARBA" id="ARBA00023125"/>
    </source>
</evidence>
<keyword evidence="4" id="KW-0539">Nucleus</keyword>
<dbReference type="InParanoid" id="B3RT27"/>
<gene>
    <name evidence="8" type="ORF">TRIADDRAFT_54813</name>
</gene>
<dbReference type="KEGG" id="tad:TRIADDRAFT_54813"/>
<dbReference type="HOGENOM" id="CLU_1181550_0_0_1"/>
<evidence type="ECO:0000259" key="7">
    <source>
        <dbReference type="SMART" id="SM00415"/>
    </source>
</evidence>
<dbReference type="GO" id="GO:0003700">
    <property type="term" value="F:DNA-binding transcription factor activity"/>
    <property type="evidence" value="ECO:0007669"/>
    <property type="project" value="InterPro"/>
</dbReference>
<dbReference type="OrthoDB" id="6418155at2759"/>
<dbReference type="InterPro" id="IPR036388">
    <property type="entry name" value="WH-like_DNA-bd_sf"/>
</dbReference>
<dbReference type="GO" id="GO:0043565">
    <property type="term" value="F:sequence-specific DNA binding"/>
    <property type="evidence" value="ECO:0007669"/>
    <property type="project" value="InterPro"/>
</dbReference>
<dbReference type="eggNOG" id="KOG0627">
    <property type="taxonomic scope" value="Eukaryota"/>
</dbReference>
<reference evidence="8 9" key="1">
    <citation type="journal article" date="2008" name="Nature">
        <title>The Trichoplax genome and the nature of placozoans.</title>
        <authorList>
            <person name="Srivastava M."/>
            <person name="Begovic E."/>
            <person name="Chapman J."/>
            <person name="Putnam N.H."/>
            <person name="Hellsten U."/>
            <person name="Kawashima T."/>
            <person name="Kuo A."/>
            <person name="Mitros T."/>
            <person name="Salamov A."/>
            <person name="Carpenter M.L."/>
            <person name="Signorovitch A.Y."/>
            <person name="Moreno M.A."/>
            <person name="Kamm K."/>
            <person name="Grimwood J."/>
            <person name="Schmutz J."/>
            <person name="Shapiro H."/>
            <person name="Grigoriev I.V."/>
            <person name="Buss L.W."/>
            <person name="Schierwater B."/>
            <person name="Dellaporta S.L."/>
            <person name="Rokhsar D.S."/>
        </authorList>
    </citation>
    <scope>NUCLEOTIDE SEQUENCE [LARGE SCALE GENOMIC DNA]</scope>
    <source>
        <strain evidence="8 9">Grell-BS-1999</strain>
    </source>
</reference>